<sequence length="334" mass="36698">MADDLGRGDAAHGARHLQALPGGIAIKEPRRELVARPGRIDRHDAMHRHLDPLRAADQHHVGARAGADHQPAVRGGLRQRRLEIGLIERFPLVLIADDVIHLLRHQTAEACAVTVDAERVRQRDPRLAAAAVAALRGLQERRLAVVLVEEIALEEQDLGVFHHLERHVLGRDLGRDAEIGVHRALAIRGDEDHRARGRQLGRGNRRVRKARALAVQRRLVEAAKCIVAHPPDEGGVEAEIAEPGDGVADRAARRLRALAHRGIEHLGALALDQLHDALLDAHQLEEAVVALRDDIDDGVADADNLILLHAVFSSKAHRSRIRQSAQRGLRAVQM</sequence>
<name>A0A644U5H5_9ZZZZ</name>
<reference evidence="1" key="1">
    <citation type="submission" date="2019-08" db="EMBL/GenBank/DDBJ databases">
        <authorList>
            <person name="Kucharzyk K."/>
            <person name="Murdoch R.W."/>
            <person name="Higgins S."/>
            <person name="Loffler F."/>
        </authorList>
    </citation>
    <scope>NUCLEOTIDE SEQUENCE</scope>
</reference>
<organism evidence="1">
    <name type="scientific">bioreactor metagenome</name>
    <dbReference type="NCBI Taxonomy" id="1076179"/>
    <lineage>
        <taxon>unclassified sequences</taxon>
        <taxon>metagenomes</taxon>
        <taxon>ecological metagenomes</taxon>
    </lineage>
</organism>
<evidence type="ECO:0000313" key="1">
    <source>
        <dbReference type="EMBL" id="MPL74143.1"/>
    </source>
</evidence>
<comment type="caution">
    <text evidence="1">The sequence shown here is derived from an EMBL/GenBank/DDBJ whole genome shotgun (WGS) entry which is preliminary data.</text>
</comment>
<accession>A0A644U5H5</accession>
<dbReference type="AlphaFoldDB" id="A0A644U5H5"/>
<gene>
    <name evidence="1" type="ORF">SDC9_19953</name>
</gene>
<proteinExistence type="predicted"/>
<protein>
    <submittedName>
        <fullName evidence="1">Uncharacterized protein</fullName>
    </submittedName>
</protein>
<dbReference type="EMBL" id="VSSQ01000078">
    <property type="protein sequence ID" value="MPL74143.1"/>
    <property type="molecule type" value="Genomic_DNA"/>
</dbReference>